<evidence type="ECO:0008006" key="3">
    <source>
        <dbReference type="Google" id="ProtNLM"/>
    </source>
</evidence>
<keyword evidence="2" id="KW-1185">Reference proteome</keyword>
<accession>A0ABW2RRA5</accession>
<evidence type="ECO:0000313" key="1">
    <source>
        <dbReference type="EMBL" id="MFC7443424.1"/>
    </source>
</evidence>
<proteinExistence type="predicted"/>
<evidence type="ECO:0000313" key="2">
    <source>
        <dbReference type="Proteomes" id="UP001596500"/>
    </source>
</evidence>
<dbReference type="EMBL" id="JBHTBW010000087">
    <property type="protein sequence ID" value="MFC7443424.1"/>
    <property type="molecule type" value="Genomic_DNA"/>
</dbReference>
<gene>
    <name evidence="1" type="ORF">ACFQNG_20410</name>
</gene>
<comment type="caution">
    <text evidence="1">The sequence shown here is derived from an EMBL/GenBank/DDBJ whole genome shotgun (WGS) entry which is preliminary data.</text>
</comment>
<reference evidence="2" key="1">
    <citation type="journal article" date="2019" name="Int. J. Syst. Evol. Microbiol.">
        <title>The Global Catalogue of Microorganisms (GCM) 10K type strain sequencing project: providing services to taxonomists for standard genome sequencing and annotation.</title>
        <authorList>
            <consortium name="The Broad Institute Genomics Platform"/>
            <consortium name="The Broad Institute Genome Sequencing Center for Infectious Disease"/>
            <person name="Wu L."/>
            <person name="Ma J."/>
        </authorList>
    </citation>
    <scope>NUCLEOTIDE SEQUENCE [LARGE SCALE GENOMIC DNA]</scope>
    <source>
        <strain evidence="2">CGMCC 1.12942</strain>
    </source>
</reference>
<sequence length="64" mass="7882">MSRPESYAICRICLAPLWNEEYVCEEHAEHREYYRKLEEERMAPVHKRVEERRKELNARFSKGK</sequence>
<dbReference type="RefSeq" id="WP_379867756.1">
    <property type="nucleotide sequence ID" value="NZ_JBHTBW010000087.1"/>
</dbReference>
<name>A0ABW2RRA5_9BACL</name>
<protein>
    <recommendedName>
        <fullName evidence="3">HNH endonuclease</fullName>
    </recommendedName>
</protein>
<organism evidence="1 2">
    <name type="scientific">Laceyella putida</name>
    <dbReference type="NCBI Taxonomy" id="110101"/>
    <lineage>
        <taxon>Bacteria</taxon>
        <taxon>Bacillati</taxon>
        <taxon>Bacillota</taxon>
        <taxon>Bacilli</taxon>
        <taxon>Bacillales</taxon>
        <taxon>Thermoactinomycetaceae</taxon>
        <taxon>Laceyella</taxon>
    </lineage>
</organism>
<dbReference type="Proteomes" id="UP001596500">
    <property type="component" value="Unassembled WGS sequence"/>
</dbReference>